<keyword evidence="7 9" id="KW-0472">Membrane</keyword>
<gene>
    <name evidence="11" type="ORF">BU112_05870</name>
</gene>
<dbReference type="Gene3D" id="1.20.1250.20">
    <property type="entry name" value="MFS general substrate transporter like domains"/>
    <property type="match status" value="1"/>
</dbReference>
<dbReference type="InterPro" id="IPR050171">
    <property type="entry name" value="MFS_Transporters"/>
</dbReference>
<feature type="transmembrane region" description="Helical" evidence="9">
    <location>
        <begin position="343"/>
        <end position="364"/>
    </location>
</feature>
<reference evidence="11 12" key="1">
    <citation type="journal article" date="2016" name="Front. Microbiol.">
        <title>Comprehensive Phylogenetic Analysis of Bovine Non-aureus Staphylococci Species Based on Whole-Genome Sequencing.</title>
        <authorList>
            <person name="Naushad S."/>
            <person name="Barkema H.W."/>
            <person name="Luby C."/>
            <person name="Condas L.A."/>
            <person name="Nobrega D.B."/>
            <person name="Carson D.A."/>
            <person name="De Buck J."/>
        </authorList>
    </citation>
    <scope>NUCLEOTIDE SEQUENCE [LARGE SCALE GENOMIC DNA]</scope>
    <source>
        <strain evidence="11 12">SNUC 4554</strain>
    </source>
</reference>
<evidence type="ECO:0000256" key="5">
    <source>
        <dbReference type="ARBA" id="ARBA00022692"/>
    </source>
</evidence>
<evidence type="ECO:0000313" key="12">
    <source>
        <dbReference type="Proteomes" id="UP000286317"/>
    </source>
</evidence>
<feature type="transmembrane region" description="Helical" evidence="9">
    <location>
        <begin position="401"/>
        <end position="422"/>
    </location>
</feature>
<evidence type="ECO:0000256" key="7">
    <source>
        <dbReference type="ARBA" id="ARBA00023136"/>
    </source>
</evidence>
<keyword evidence="3 8" id="KW-0813">Transport</keyword>
<dbReference type="InterPro" id="IPR000109">
    <property type="entry name" value="POT_fam"/>
</dbReference>
<evidence type="ECO:0000313" key="11">
    <source>
        <dbReference type="EMBL" id="RIN01374.1"/>
    </source>
</evidence>
<dbReference type="PROSITE" id="PS50850">
    <property type="entry name" value="MFS"/>
    <property type="match status" value="1"/>
</dbReference>
<feature type="transmembrane region" description="Helical" evidence="9">
    <location>
        <begin position="39"/>
        <end position="56"/>
    </location>
</feature>
<dbReference type="GO" id="GO:0042937">
    <property type="term" value="F:tripeptide transmembrane transporter activity"/>
    <property type="evidence" value="ECO:0007669"/>
    <property type="project" value="UniProtKB-ARBA"/>
</dbReference>
<dbReference type="NCBIfam" id="TIGR00924">
    <property type="entry name" value="yjdL_sub1_fam"/>
    <property type="match status" value="1"/>
</dbReference>
<dbReference type="FunFam" id="1.20.1250.20:FF:000017">
    <property type="entry name" value="Dipeptide and tripeptide permease A"/>
    <property type="match status" value="1"/>
</dbReference>
<dbReference type="Proteomes" id="UP000286317">
    <property type="component" value="Unassembled WGS sequence"/>
</dbReference>
<feature type="transmembrane region" description="Helical" evidence="9">
    <location>
        <begin position="158"/>
        <end position="178"/>
    </location>
</feature>
<dbReference type="InterPro" id="IPR036259">
    <property type="entry name" value="MFS_trans_sf"/>
</dbReference>
<feature type="domain" description="Major facilitator superfamily (MFS) profile" evidence="10">
    <location>
        <begin position="1"/>
        <end position="213"/>
    </location>
</feature>
<feature type="transmembrane region" description="Helical" evidence="9">
    <location>
        <begin position="99"/>
        <end position="114"/>
    </location>
</feature>
<dbReference type="SUPFAM" id="SSF103473">
    <property type="entry name" value="MFS general substrate transporter"/>
    <property type="match status" value="2"/>
</dbReference>
<dbReference type="PANTHER" id="PTHR23517:SF15">
    <property type="entry name" value="PROTON-DEPENDENT OLIGOPEPTIDE FAMILY TRANSPORT PROTEIN"/>
    <property type="match status" value="1"/>
</dbReference>
<feature type="transmembrane region" description="Helical" evidence="9">
    <location>
        <begin position="294"/>
        <end position="311"/>
    </location>
</feature>
<feature type="transmembrane region" description="Helical" evidence="9">
    <location>
        <begin position="190"/>
        <end position="208"/>
    </location>
</feature>
<keyword evidence="5 8" id="KW-0812">Transmembrane</keyword>
<feature type="transmembrane region" description="Helical" evidence="9">
    <location>
        <begin position="442"/>
        <end position="460"/>
    </location>
</feature>
<evidence type="ECO:0000256" key="6">
    <source>
        <dbReference type="ARBA" id="ARBA00022989"/>
    </source>
</evidence>
<dbReference type="PANTHER" id="PTHR23517">
    <property type="entry name" value="RESISTANCE PROTEIN MDTM, PUTATIVE-RELATED-RELATED"/>
    <property type="match status" value="1"/>
</dbReference>
<feature type="transmembrane region" description="Helical" evidence="9">
    <location>
        <begin position="258"/>
        <end position="282"/>
    </location>
</feature>
<dbReference type="GO" id="GO:0015333">
    <property type="term" value="F:peptide:proton symporter activity"/>
    <property type="evidence" value="ECO:0007669"/>
    <property type="project" value="UniProtKB-ARBA"/>
</dbReference>
<comment type="subcellular location">
    <subcellularLocation>
        <location evidence="1">Cell membrane</location>
        <topology evidence="1">Multi-pass membrane protein</topology>
    </subcellularLocation>
    <subcellularLocation>
        <location evidence="8">Membrane</location>
        <topology evidence="8">Multi-pass membrane protein</topology>
    </subcellularLocation>
</comment>
<organism evidence="11 12">
    <name type="scientific">Staphylococcus shinii</name>
    <dbReference type="NCBI Taxonomy" id="2912228"/>
    <lineage>
        <taxon>Bacteria</taxon>
        <taxon>Bacillati</taxon>
        <taxon>Bacillota</taxon>
        <taxon>Bacilli</taxon>
        <taxon>Bacillales</taxon>
        <taxon>Staphylococcaceae</taxon>
        <taxon>Staphylococcus</taxon>
    </lineage>
</organism>
<dbReference type="PROSITE" id="PS01023">
    <property type="entry name" value="PTR2_2"/>
    <property type="match status" value="1"/>
</dbReference>
<dbReference type="CDD" id="cd17346">
    <property type="entry name" value="MFS_DtpA_like"/>
    <property type="match status" value="1"/>
</dbReference>
<feature type="transmembrane region" description="Helical" evidence="9">
    <location>
        <begin position="232"/>
        <end position="252"/>
    </location>
</feature>
<keyword evidence="4" id="KW-1003">Cell membrane</keyword>
<comment type="caution">
    <text evidence="11">The sequence shown here is derived from an EMBL/GenBank/DDBJ whole genome shotgun (WGS) entry which is preliminary data.</text>
</comment>
<dbReference type="OrthoDB" id="9772725at2"/>
<feature type="transmembrane region" description="Helical" evidence="9">
    <location>
        <begin position="376"/>
        <end position="395"/>
    </location>
</feature>
<dbReference type="InterPro" id="IPR005279">
    <property type="entry name" value="Dipep/tripep_permease"/>
</dbReference>
<dbReference type="GO" id="GO:0035443">
    <property type="term" value="P:tripeptide transmembrane transport"/>
    <property type="evidence" value="ECO:0007669"/>
    <property type="project" value="UniProtKB-ARBA"/>
</dbReference>
<keyword evidence="12" id="KW-1185">Reference proteome</keyword>
<evidence type="ECO:0000256" key="8">
    <source>
        <dbReference type="RuleBase" id="RU003755"/>
    </source>
</evidence>
<comment type="similarity">
    <text evidence="2 8">Belongs to the major facilitator superfamily. Proton-dependent oligopeptide transporter (POT/PTR) (TC 2.A.17) family.</text>
</comment>
<evidence type="ECO:0000256" key="2">
    <source>
        <dbReference type="ARBA" id="ARBA00005982"/>
    </source>
</evidence>
<dbReference type="AlphaFoldDB" id="A0A418IG71"/>
<dbReference type="EMBL" id="QXUF01000030">
    <property type="protein sequence ID" value="RIN01374.1"/>
    <property type="molecule type" value="Genomic_DNA"/>
</dbReference>
<dbReference type="GO" id="GO:0005886">
    <property type="term" value="C:plasma membrane"/>
    <property type="evidence" value="ECO:0007669"/>
    <property type="project" value="UniProtKB-SubCell"/>
</dbReference>
<name>A0A418IG71_9STAP</name>
<protein>
    <submittedName>
        <fullName evidence="11">Peptide MFS transporter</fullName>
    </submittedName>
</protein>
<sequence>MQDKYTSQDPTVESIPQKGFFGHPKGLGVLFFVEFWERFSYYGMRALLIFYMYFAIKDGGLGMDKSTAQSVMAVYGALIYMTSVLGGWISDRITGTRKATFYGGVLIIIGHIFLSLPLDIIGLFISMFFIIIGSGLMKPSISNIVGRLYPENDTRIDAGFVIFYMSVNLGGLLSPLILNQFVDSGNFHGGFLIAAIGMALGLIWYMLFNKKNIGDVGTKPTNPLNQQEKKKYGLIFAVVALIIAAVLIITGLTGTLSFNIVSTTVLVLGIALPIIYFTIMICSKEVTDDERSRVIAFIPLFVLGVLFWSIQEQGANVLNLFAFESSDMKLNIFGWKTDFGPTLFQSINPLFIVLLAPVVSIIWAKMARRQPSIATKFVLGASLAGASYIMIGLIGHSSGGSMLSVNWVILSYIICVIGELCLSPTGNSAAVKLAPKAFNTQLMSLWLLTNACAQAINGTLVHLIEPLGYKNYFLFLGVIAIVVSLIVLAFVPKIVRGMRGIK</sequence>
<keyword evidence="6 9" id="KW-1133">Transmembrane helix</keyword>
<feature type="transmembrane region" description="Helical" evidence="9">
    <location>
        <begin position="472"/>
        <end position="492"/>
    </location>
</feature>
<proteinExistence type="inferred from homology"/>
<evidence type="ECO:0000256" key="4">
    <source>
        <dbReference type="ARBA" id="ARBA00022475"/>
    </source>
</evidence>
<evidence type="ECO:0000256" key="3">
    <source>
        <dbReference type="ARBA" id="ARBA00022448"/>
    </source>
</evidence>
<feature type="transmembrane region" description="Helical" evidence="9">
    <location>
        <begin position="120"/>
        <end position="137"/>
    </location>
</feature>
<accession>A0A418IG71</accession>
<dbReference type="GO" id="GO:0071916">
    <property type="term" value="F:dipeptide transmembrane transporter activity"/>
    <property type="evidence" value="ECO:0007669"/>
    <property type="project" value="UniProtKB-ARBA"/>
</dbReference>
<evidence type="ECO:0000256" key="1">
    <source>
        <dbReference type="ARBA" id="ARBA00004651"/>
    </source>
</evidence>
<dbReference type="InterPro" id="IPR020846">
    <property type="entry name" value="MFS_dom"/>
</dbReference>
<dbReference type="InterPro" id="IPR018456">
    <property type="entry name" value="PTR2_symporter_CS"/>
</dbReference>
<evidence type="ECO:0000256" key="9">
    <source>
        <dbReference type="SAM" id="Phobius"/>
    </source>
</evidence>
<feature type="transmembrane region" description="Helical" evidence="9">
    <location>
        <begin position="68"/>
        <end position="87"/>
    </location>
</feature>
<evidence type="ECO:0000259" key="10">
    <source>
        <dbReference type="PROSITE" id="PS50850"/>
    </source>
</evidence>
<dbReference type="Pfam" id="PF00854">
    <property type="entry name" value="PTR2"/>
    <property type="match status" value="1"/>
</dbReference>
<dbReference type="RefSeq" id="WP_119605189.1">
    <property type="nucleotide sequence ID" value="NZ_QXUF01000030.1"/>
</dbReference>